<dbReference type="Pfam" id="PF03972">
    <property type="entry name" value="MmgE_PrpD_N"/>
    <property type="match status" value="1"/>
</dbReference>
<evidence type="ECO:0000313" key="5">
    <source>
        <dbReference type="EMBL" id="MBP0495145.1"/>
    </source>
</evidence>
<dbReference type="RefSeq" id="WP_209375938.1">
    <property type="nucleotide sequence ID" value="NZ_JAGIZA010000014.1"/>
</dbReference>
<organism evidence="5 6">
    <name type="scientific">Roseomonas indoligenes</name>
    <dbReference type="NCBI Taxonomy" id="2820811"/>
    <lineage>
        <taxon>Bacteria</taxon>
        <taxon>Pseudomonadati</taxon>
        <taxon>Pseudomonadota</taxon>
        <taxon>Alphaproteobacteria</taxon>
        <taxon>Acetobacterales</taxon>
        <taxon>Roseomonadaceae</taxon>
        <taxon>Roseomonas</taxon>
    </lineage>
</organism>
<dbReference type="AlphaFoldDB" id="A0A940S7P7"/>
<dbReference type="InterPro" id="IPR042183">
    <property type="entry name" value="MmgE/PrpD_sf_1"/>
</dbReference>
<sequence length="482" mass="51201">MSMTAQEDPRVAGNATDPAGPTGRLAHWLSALRLEDVPERVRERAKHVTLDGITCALVGAQMPWSQRALGIVTALESGTATVIGCGRRTSPSAAALLNGTFIQGFEIDDFHPLAPLHSASVVLPALLACAEQRGGIGGAELLRGAIAGYEVGPRVGLALHGAQMLSRGWHSGSVFGTHAAAAAAGALLRLDPARTEDALGLAATQSAGLMAAQYEAMSKRMHHGFAARAGLYAAFLAEGGYTGIKRVFEREYGGFLSTFGEGHDPDASQVADALGERWEVERIAIKPYAAMGGLIGPIDAVLALRQRRPLHAEQVERIEVWLNHASYHHGGWTAERPLTEIGAQMNLAYAVSVAAIDGAALIGQFGESRIGQDDVWALVPKVTAHHEPDYDRRGPDGRGRSRMRVTFRDGGVEEIEIDGPRGGLRHPLTNDEIVRKYRQLTDGIVEPARRDAIERAVLGLEALGDAGELIALLAPPAGCALR</sequence>
<gene>
    <name evidence="5" type="ORF">J5Y10_20345</name>
</gene>
<dbReference type="Gene3D" id="1.10.4100.10">
    <property type="entry name" value="2-methylcitrate dehydratase PrpD"/>
    <property type="match status" value="1"/>
</dbReference>
<comment type="similarity">
    <text evidence="1">Belongs to the PrpD family.</text>
</comment>
<protein>
    <submittedName>
        <fullName evidence="5">MmgE/PrpD family protein</fullName>
    </submittedName>
</protein>
<dbReference type="InterPro" id="IPR045336">
    <property type="entry name" value="MmgE_PrpD_N"/>
</dbReference>
<dbReference type="InterPro" id="IPR042188">
    <property type="entry name" value="MmgE/PrpD_sf_2"/>
</dbReference>
<dbReference type="InterPro" id="IPR005656">
    <property type="entry name" value="MmgE_PrpD"/>
</dbReference>
<name>A0A940S7P7_9PROT</name>
<dbReference type="GO" id="GO:0016829">
    <property type="term" value="F:lyase activity"/>
    <property type="evidence" value="ECO:0007669"/>
    <property type="project" value="InterPro"/>
</dbReference>
<comment type="caution">
    <text evidence="5">The sequence shown here is derived from an EMBL/GenBank/DDBJ whole genome shotgun (WGS) entry which is preliminary data.</text>
</comment>
<evidence type="ECO:0000259" key="3">
    <source>
        <dbReference type="Pfam" id="PF03972"/>
    </source>
</evidence>
<proteinExistence type="inferred from homology"/>
<evidence type="ECO:0000259" key="4">
    <source>
        <dbReference type="Pfam" id="PF19305"/>
    </source>
</evidence>
<dbReference type="PANTHER" id="PTHR16943:SF8">
    <property type="entry name" value="2-METHYLCITRATE DEHYDRATASE"/>
    <property type="match status" value="1"/>
</dbReference>
<dbReference type="Proteomes" id="UP000677537">
    <property type="component" value="Unassembled WGS sequence"/>
</dbReference>
<dbReference type="EMBL" id="JAGIZA010000014">
    <property type="protein sequence ID" value="MBP0495145.1"/>
    <property type="molecule type" value="Genomic_DNA"/>
</dbReference>
<feature type="domain" description="MmgE/PrpD C-terminal" evidence="4">
    <location>
        <begin position="288"/>
        <end position="458"/>
    </location>
</feature>
<evidence type="ECO:0000313" key="6">
    <source>
        <dbReference type="Proteomes" id="UP000677537"/>
    </source>
</evidence>
<feature type="domain" description="MmgE/PrpD N-terminal" evidence="3">
    <location>
        <begin position="24"/>
        <end position="265"/>
    </location>
</feature>
<reference evidence="5" key="1">
    <citation type="submission" date="2021-03" db="EMBL/GenBank/DDBJ databases">
        <authorList>
            <person name="So Y."/>
        </authorList>
    </citation>
    <scope>NUCLEOTIDE SEQUENCE</scope>
    <source>
        <strain evidence="5">SG15</strain>
    </source>
</reference>
<evidence type="ECO:0000256" key="2">
    <source>
        <dbReference type="SAM" id="MobiDB-lite"/>
    </source>
</evidence>
<dbReference type="Gene3D" id="3.30.1330.120">
    <property type="entry name" value="2-methylcitrate dehydratase PrpD"/>
    <property type="match status" value="1"/>
</dbReference>
<dbReference type="InterPro" id="IPR045337">
    <property type="entry name" value="MmgE_PrpD_C"/>
</dbReference>
<dbReference type="SUPFAM" id="SSF103378">
    <property type="entry name" value="2-methylcitrate dehydratase PrpD"/>
    <property type="match status" value="1"/>
</dbReference>
<feature type="region of interest" description="Disordered" evidence="2">
    <location>
        <begin position="1"/>
        <end position="22"/>
    </location>
</feature>
<dbReference type="InterPro" id="IPR036148">
    <property type="entry name" value="MmgE/PrpD_sf"/>
</dbReference>
<dbReference type="PANTHER" id="PTHR16943">
    <property type="entry name" value="2-METHYLCITRATE DEHYDRATASE-RELATED"/>
    <property type="match status" value="1"/>
</dbReference>
<keyword evidence="6" id="KW-1185">Reference proteome</keyword>
<evidence type="ECO:0000256" key="1">
    <source>
        <dbReference type="ARBA" id="ARBA00006174"/>
    </source>
</evidence>
<accession>A0A940S7P7</accession>
<dbReference type="Pfam" id="PF19305">
    <property type="entry name" value="MmgE_PrpD_C"/>
    <property type="match status" value="1"/>
</dbReference>